<reference evidence="1 2" key="1">
    <citation type="submission" date="2020-03" db="EMBL/GenBank/DDBJ databases">
        <authorList>
            <person name="Picone N."/>
        </authorList>
    </citation>
    <scope>NUCLEOTIDE SEQUENCE [LARGE SCALE GENOMIC DNA]</scope>
    <source>
        <strain evidence="1">NSCAC1</strain>
    </source>
</reference>
<organism evidence="1 2">
    <name type="scientific">Candidatus Nitrosacidococcus tergens</name>
    <dbReference type="NCBI Taxonomy" id="553981"/>
    <lineage>
        <taxon>Bacteria</taxon>
        <taxon>Pseudomonadati</taxon>
        <taxon>Pseudomonadota</taxon>
        <taxon>Gammaproteobacteria</taxon>
        <taxon>Chromatiales</taxon>
        <taxon>Chromatiaceae</taxon>
        <taxon>Candidatus Nitrosacidococcus</taxon>
    </lineage>
</organism>
<dbReference type="KEGG" id="ntg:NSCAC_1760"/>
<gene>
    <name evidence="1" type="ORF">NSCAC_1760</name>
</gene>
<proteinExistence type="predicted"/>
<keyword evidence="2" id="KW-1185">Reference proteome</keyword>
<protein>
    <submittedName>
        <fullName evidence="1">Transposon Tn7 transposition protein TnsE</fullName>
    </submittedName>
</protein>
<evidence type="ECO:0000313" key="1">
    <source>
        <dbReference type="EMBL" id="CAB1277620.1"/>
    </source>
</evidence>
<name>A0A7G1QBS1_9GAMM</name>
<sequence>MQGWKLHVKGRFSNEGRDYLVEKIVGLEVSARLPRTTRITHVFFQEKKEGEGSTQHIAVPIESVVDDEDLQLDDEATANIDIDTRVIETDPTWVSFSRPSQIEKSYKARKSSQIIIEKEETATGGNSNLFSTDDESHLGGVLAAADVSGKQDATNYNYIFANHFAAFNELIVIPKTKFGYHVIFEEILVLPKIGRSRLHLCKDGSPTTKALTGVDRETWQSDFERIRCEVVKGSLN</sequence>
<accession>A0A7G1QBS1</accession>
<dbReference type="EMBL" id="LR778175">
    <property type="protein sequence ID" value="CAB1277620.1"/>
    <property type="molecule type" value="Genomic_DNA"/>
</dbReference>
<dbReference type="Proteomes" id="UP000516072">
    <property type="component" value="Chromosome"/>
</dbReference>
<dbReference type="AlphaFoldDB" id="A0A7G1QBS1"/>
<evidence type="ECO:0000313" key="2">
    <source>
        <dbReference type="Proteomes" id="UP000516072"/>
    </source>
</evidence>